<feature type="domain" description="DDE" evidence="1">
    <location>
        <begin position="1"/>
        <end position="62"/>
    </location>
</feature>
<dbReference type="PANTHER" id="PTHR35528">
    <property type="entry name" value="BLL1675 PROTEIN"/>
    <property type="match status" value="1"/>
</dbReference>
<protein>
    <submittedName>
        <fullName evidence="2">Transposase-like protein</fullName>
    </submittedName>
</protein>
<accession>A0ABU0BY80</accession>
<proteinExistence type="predicted"/>
<sequence>MDEVVISIGGRKRWLWRAVGQDGYVLDEIVQARRDTKGAKRLLVRLLKKQGLTPNASLPTNCARREGQKRT</sequence>
<evidence type="ECO:0000313" key="2">
    <source>
        <dbReference type="EMBL" id="MDQ0323217.1"/>
    </source>
</evidence>
<dbReference type="Pfam" id="PF13610">
    <property type="entry name" value="DDE_Tnp_IS240"/>
    <property type="match status" value="1"/>
</dbReference>
<dbReference type="InterPro" id="IPR052183">
    <property type="entry name" value="IS_Transposase"/>
</dbReference>
<comment type="caution">
    <text evidence="2">The sequence shown here is derived from an EMBL/GenBank/DDBJ whole genome shotgun (WGS) entry which is preliminary data.</text>
</comment>
<dbReference type="Proteomes" id="UP001230207">
    <property type="component" value="Unassembled WGS sequence"/>
</dbReference>
<name>A0ABU0BY80_9HYPH</name>
<reference evidence="2 3" key="1">
    <citation type="submission" date="2023-07" db="EMBL/GenBank/DDBJ databases">
        <title>Genomic Encyclopedia of Type Strains, Phase IV (KMG-IV): sequencing the most valuable type-strain genomes for metagenomic binning, comparative biology and taxonomic classification.</title>
        <authorList>
            <person name="Goeker M."/>
        </authorList>
    </citation>
    <scope>NUCLEOTIDE SEQUENCE [LARGE SCALE GENOMIC DNA]</scope>
    <source>
        <strain evidence="2 3">DSM 1112</strain>
    </source>
</reference>
<dbReference type="PANTHER" id="PTHR35528:SF3">
    <property type="entry name" value="BLL1675 PROTEIN"/>
    <property type="match status" value="1"/>
</dbReference>
<dbReference type="InterPro" id="IPR032874">
    <property type="entry name" value="DDE_dom"/>
</dbReference>
<organism evidence="2 3">
    <name type="scientific">Pararhizobium capsulatum DSM 1112</name>
    <dbReference type="NCBI Taxonomy" id="1121113"/>
    <lineage>
        <taxon>Bacteria</taxon>
        <taxon>Pseudomonadati</taxon>
        <taxon>Pseudomonadota</taxon>
        <taxon>Alphaproteobacteria</taxon>
        <taxon>Hyphomicrobiales</taxon>
        <taxon>Rhizobiaceae</taxon>
        <taxon>Rhizobium/Agrobacterium group</taxon>
        <taxon>Pararhizobium</taxon>
    </lineage>
</organism>
<evidence type="ECO:0000313" key="3">
    <source>
        <dbReference type="Proteomes" id="UP001230207"/>
    </source>
</evidence>
<dbReference type="EMBL" id="JAUSVF010000003">
    <property type="protein sequence ID" value="MDQ0323217.1"/>
    <property type="molecule type" value="Genomic_DNA"/>
</dbReference>
<gene>
    <name evidence="2" type="ORF">QO002_005423</name>
</gene>
<keyword evidence="3" id="KW-1185">Reference proteome</keyword>
<evidence type="ECO:0000259" key="1">
    <source>
        <dbReference type="Pfam" id="PF13610"/>
    </source>
</evidence>